<dbReference type="PANTHER" id="PTHR11220:SF69">
    <property type="entry name" value="HEME-BINDING PROTEIN 2"/>
    <property type="match status" value="1"/>
</dbReference>
<proteinExistence type="inferred from homology"/>
<dbReference type="GO" id="GO:0005737">
    <property type="term" value="C:cytoplasm"/>
    <property type="evidence" value="ECO:0007669"/>
    <property type="project" value="TreeGrafter"/>
</dbReference>
<dbReference type="Pfam" id="PF04832">
    <property type="entry name" value="SOUL"/>
    <property type="match status" value="2"/>
</dbReference>
<name>A0AAV3AXT7_PYXAD</name>
<dbReference type="GO" id="GO:0020037">
    <property type="term" value="F:heme binding"/>
    <property type="evidence" value="ECO:0007669"/>
    <property type="project" value="TreeGrafter"/>
</dbReference>
<dbReference type="Proteomes" id="UP001181693">
    <property type="component" value="Unassembled WGS sequence"/>
</dbReference>
<evidence type="ECO:0008006" key="5">
    <source>
        <dbReference type="Google" id="ProtNLM"/>
    </source>
</evidence>
<evidence type="ECO:0000256" key="2">
    <source>
        <dbReference type="SAM" id="SignalP"/>
    </source>
</evidence>
<dbReference type="InterPro" id="IPR006917">
    <property type="entry name" value="SOUL_heme-bd"/>
</dbReference>
<reference evidence="3" key="1">
    <citation type="thesis" date="2020" institute="ProQuest LLC" country="789 East Eisenhower Parkway, Ann Arbor, MI, USA">
        <title>Comparative Genomics and Chromosome Evolution.</title>
        <authorList>
            <person name="Mudd A.B."/>
        </authorList>
    </citation>
    <scope>NUCLEOTIDE SEQUENCE</scope>
    <source>
        <strain evidence="3">1538</strain>
        <tissue evidence="3">Blood</tissue>
    </source>
</reference>
<organism evidence="3 4">
    <name type="scientific">Pyxicephalus adspersus</name>
    <name type="common">African bullfrog</name>
    <dbReference type="NCBI Taxonomy" id="30357"/>
    <lineage>
        <taxon>Eukaryota</taxon>
        <taxon>Metazoa</taxon>
        <taxon>Chordata</taxon>
        <taxon>Craniata</taxon>
        <taxon>Vertebrata</taxon>
        <taxon>Euteleostomi</taxon>
        <taxon>Amphibia</taxon>
        <taxon>Batrachia</taxon>
        <taxon>Anura</taxon>
        <taxon>Neobatrachia</taxon>
        <taxon>Ranoidea</taxon>
        <taxon>Pyxicephalidae</taxon>
        <taxon>Pyxicephalinae</taxon>
        <taxon>Pyxicephalus</taxon>
    </lineage>
</organism>
<sequence length="148" mass="17488">MEMKYLLLISLLLGLGTSETTEKQPELPNGYQKPEFCQKADCPKYEVVKQYDNFELRAYEAIRWVRTPLESDFFGLEMVKSFRRLFKYITGSFGGYALDPTFFKEAQFLAEQLRARGLEFEDSFYLRSGYNDPFTLLNRHNEVWFIAK</sequence>
<keyword evidence="4" id="KW-1185">Reference proteome</keyword>
<comment type="similarity">
    <text evidence="1">Belongs to the HEBP family.</text>
</comment>
<gene>
    <name evidence="3" type="ORF">GDO54_011164</name>
</gene>
<comment type="caution">
    <text evidence="3">The sequence shown here is derived from an EMBL/GenBank/DDBJ whole genome shotgun (WGS) entry which is preliminary data.</text>
</comment>
<dbReference type="Gene3D" id="3.20.80.10">
    <property type="entry name" value="Regulatory factor, effector binding domain"/>
    <property type="match status" value="2"/>
</dbReference>
<evidence type="ECO:0000313" key="4">
    <source>
        <dbReference type="Proteomes" id="UP001181693"/>
    </source>
</evidence>
<protein>
    <recommendedName>
        <fullName evidence="5">Heme-binding protein 2</fullName>
    </recommendedName>
</protein>
<feature type="chain" id="PRO_5043763639" description="Heme-binding protein 2" evidence="2">
    <location>
        <begin position="19"/>
        <end position="148"/>
    </location>
</feature>
<dbReference type="SUPFAM" id="SSF55136">
    <property type="entry name" value="Probable bacterial effector-binding domain"/>
    <property type="match status" value="1"/>
</dbReference>
<dbReference type="InterPro" id="IPR011256">
    <property type="entry name" value="Reg_factor_effector_dom_sf"/>
</dbReference>
<dbReference type="EMBL" id="DYDO01000004">
    <property type="protein sequence ID" value="DBA26978.1"/>
    <property type="molecule type" value="Genomic_DNA"/>
</dbReference>
<keyword evidence="2" id="KW-0732">Signal</keyword>
<evidence type="ECO:0000256" key="1">
    <source>
        <dbReference type="ARBA" id="ARBA00009817"/>
    </source>
</evidence>
<dbReference type="PANTHER" id="PTHR11220">
    <property type="entry name" value="HEME-BINDING PROTEIN-RELATED"/>
    <property type="match status" value="1"/>
</dbReference>
<feature type="signal peptide" evidence="2">
    <location>
        <begin position="1"/>
        <end position="18"/>
    </location>
</feature>
<evidence type="ECO:0000313" key="3">
    <source>
        <dbReference type="EMBL" id="DBA26978.1"/>
    </source>
</evidence>
<dbReference type="AlphaFoldDB" id="A0AAV3AXT7"/>
<accession>A0AAV3AXT7</accession>